<accession>A0A2N1PN64</accession>
<name>A0A2N1PN64_9BACT</name>
<dbReference type="EMBL" id="PGXC01000012">
    <property type="protein sequence ID" value="PKK89767.1"/>
    <property type="molecule type" value="Genomic_DNA"/>
</dbReference>
<reference evidence="1 2" key="1">
    <citation type="journal article" date="2017" name="ISME J.">
        <title>Potential for microbial H2 and metal transformations associated with novel bacteria and archaea in deep terrestrial subsurface sediments.</title>
        <authorList>
            <person name="Hernsdorf A.W."/>
            <person name="Amano Y."/>
            <person name="Miyakawa K."/>
            <person name="Ise K."/>
            <person name="Suzuki Y."/>
            <person name="Anantharaman K."/>
            <person name="Probst A."/>
            <person name="Burstein D."/>
            <person name="Thomas B.C."/>
            <person name="Banfield J.F."/>
        </authorList>
    </citation>
    <scope>NUCLEOTIDE SEQUENCE [LARGE SCALE GENOMIC DNA]</scope>
    <source>
        <strain evidence="1">HGW-Wallbacteria-1</strain>
    </source>
</reference>
<gene>
    <name evidence="1" type="ORF">CVV64_12625</name>
</gene>
<proteinExistence type="predicted"/>
<dbReference type="AlphaFoldDB" id="A0A2N1PN64"/>
<comment type="caution">
    <text evidence="1">The sequence shown here is derived from an EMBL/GenBank/DDBJ whole genome shotgun (WGS) entry which is preliminary data.</text>
</comment>
<evidence type="ECO:0000313" key="1">
    <source>
        <dbReference type="EMBL" id="PKK89767.1"/>
    </source>
</evidence>
<protein>
    <submittedName>
        <fullName evidence="1">Uncharacterized protein</fullName>
    </submittedName>
</protein>
<organism evidence="1 2">
    <name type="scientific">Candidatus Wallbacteria bacterium HGW-Wallbacteria-1</name>
    <dbReference type="NCBI Taxonomy" id="2013854"/>
    <lineage>
        <taxon>Bacteria</taxon>
        <taxon>Candidatus Walliibacteriota</taxon>
    </lineage>
</organism>
<evidence type="ECO:0000313" key="2">
    <source>
        <dbReference type="Proteomes" id="UP000233256"/>
    </source>
</evidence>
<dbReference type="Proteomes" id="UP000233256">
    <property type="component" value="Unassembled WGS sequence"/>
</dbReference>
<sequence>MPDLKEFSLEQLALYIGNHLAKSNLEIILVGGACVSIYSHNKYESFDLDLICYESGSKIKSALNEIGFVFNQNKTFTHKDCEYFIEFVTPPITVGSEVVTKFNSIKSNFGAIKLLRPEDCIKDRLAAFFYWRDLQSLDQALMVAKDQDVDLDEIKEWAISENQIQAYENFRLKLQAL</sequence>